<feature type="non-terminal residue" evidence="6">
    <location>
        <position position="1"/>
    </location>
</feature>
<dbReference type="GO" id="GO:0006412">
    <property type="term" value="P:translation"/>
    <property type="evidence" value="ECO:0007669"/>
    <property type="project" value="InterPro"/>
</dbReference>
<evidence type="ECO:0000256" key="3">
    <source>
        <dbReference type="ARBA" id="ARBA00023274"/>
    </source>
</evidence>
<evidence type="ECO:0000256" key="2">
    <source>
        <dbReference type="ARBA" id="ARBA00022980"/>
    </source>
</evidence>
<evidence type="ECO:0000256" key="1">
    <source>
        <dbReference type="ARBA" id="ARBA00007320"/>
    </source>
</evidence>
<sequence>LKRIGRGNATGQGRTAGKGHKGYYSRSGTKDRFHFEGGQTPLMRRLPKRGFSNYGFRKVVQIVSLEKISSLEIDKVDSDLLFEKGVIKNPNVIVKILGNGNLDKPVEIIADMFSKSAVEKIEKIGGKVIYK</sequence>
<dbReference type="PROSITE" id="PS00475">
    <property type="entry name" value="RIBOSOMAL_L15"/>
    <property type="match status" value="1"/>
</dbReference>
<dbReference type="AlphaFoldDB" id="A0A382P5Y8"/>
<dbReference type="PANTHER" id="PTHR12934:SF11">
    <property type="entry name" value="LARGE RIBOSOMAL SUBUNIT PROTEIN UL15M"/>
    <property type="match status" value="1"/>
</dbReference>
<feature type="domain" description="Large ribosomal subunit protein uL15/eL18" evidence="5">
    <location>
        <begin position="68"/>
        <end position="129"/>
    </location>
</feature>
<dbReference type="NCBIfam" id="TIGR01071">
    <property type="entry name" value="rplO_bact"/>
    <property type="match status" value="1"/>
</dbReference>
<evidence type="ECO:0000259" key="5">
    <source>
        <dbReference type="Pfam" id="PF00828"/>
    </source>
</evidence>
<comment type="similarity">
    <text evidence="1">Belongs to the universal ribosomal protein uL15 family.</text>
</comment>
<reference evidence="6" key="1">
    <citation type="submission" date="2018-05" db="EMBL/GenBank/DDBJ databases">
        <authorList>
            <person name="Lanie J.A."/>
            <person name="Ng W.-L."/>
            <person name="Kazmierczak K.M."/>
            <person name="Andrzejewski T.M."/>
            <person name="Davidsen T.M."/>
            <person name="Wayne K.J."/>
            <person name="Tettelin H."/>
            <person name="Glass J.I."/>
            <person name="Rusch D."/>
            <person name="Podicherti R."/>
            <person name="Tsui H.-C.T."/>
            <person name="Winkler M.E."/>
        </authorList>
    </citation>
    <scope>NUCLEOTIDE SEQUENCE</scope>
</reference>
<dbReference type="Pfam" id="PF00828">
    <property type="entry name" value="Ribosomal_L27A"/>
    <property type="match status" value="1"/>
</dbReference>
<gene>
    <name evidence="6" type="ORF">METZ01_LOCUS321104</name>
</gene>
<dbReference type="InterPro" id="IPR036227">
    <property type="entry name" value="Ribosomal_uL15/eL18_sf"/>
</dbReference>
<dbReference type="InterPro" id="IPR021131">
    <property type="entry name" value="Ribosomal_uL15/eL18"/>
</dbReference>
<keyword evidence="3" id="KW-0687">Ribonucleoprotein</keyword>
<feature type="region of interest" description="Disordered" evidence="4">
    <location>
        <begin position="1"/>
        <end position="28"/>
    </location>
</feature>
<dbReference type="GO" id="GO:0003735">
    <property type="term" value="F:structural constituent of ribosome"/>
    <property type="evidence" value="ECO:0007669"/>
    <property type="project" value="InterPro"/>
</dbReference>
<dbReference type="InterPro" id="IPR001196">
    <property type="entry name" value="Ribosomal_uL15_CS"/>
</dbReference>
<evidence type="ECO:0000256" key="4">
    <source>
        <dbReference type="SAM" id="MobiDB-lite"/>
    </source>
</evidence>
<evidence type="ECO:0000313" key="6">
    <source>
        <dbReference type="EMBL" id="SVC68250.1"/>
    </source>
</evidence>
<keyword evidence="2" id="KW-0689">Ribosomal protein</keyword>
<name>A0A382P5Y8_9ZZZZ</name>
<dbReference type="InterPro" id="IPR005749">
    <property type="entry name" value="Ribosomal_uL15_bac-type"/>
</dbReference>
<dbReference type="PANTHER" id="PTHR12934">
    <property type="entry name" value="50S RIBOSOMAL PROTEIN L15"/>
    <property type="match status" value="1"/>
</dbReference>
<dbReference type="Gene3D" id="3.100.10.10">
    <property type="match status" value="1"/>
</dbReference>
<dbReference type="EMBL" id="UINC01104810">
    <property type="protein sequence ID" value="SVC68250.1"/>
    <property type="molecule type" value="Genomic_DNA"/>
</dbReference>
<proteinExistence type="inferred from homology"/>
<organism evidence="6">
    <name type="scientific">marine metagenome</name>
    <dbReference type="NCBI Taxonomy" id="408172"/>
    <lineage>
        <taxon>unclassified sequences</taxon>
        <taxon>metagenomes</taxon>
        <taxon>ecological metagenomes</taxon>
    </lineage>
</organism>
<accession>A0A382P5Y8</accession>
<protein>
    <recommendedName>
        <fullName evidence="5">Large ribosomal subunit protein uL15/eL18 domain-containing protein</fullName>
    </recommendedName>
</protein>
<dbReference type="SUPFAM" id="SSF52080">
    <property type="entry name" value="Ribosomal proteins L15p and L18e"/>
    <property type="match status" value="1"/>
</dbReference>
<dbReference type="HAMAP" id="MF_01341">
    <property type="entry name" value="Ribosomal_uL15"/>
    <property type="match status" value="1"/>
</dbReference>
<dbReference type="InterPro" id="IPR030878">
    <property type="entry name" value="Ribosomal_uL15"/>
</dbReference>
<dbReference type="GO" id="GO:0022625">
    <property type="term" value="C:cytosolic large ribosomal subunit"/>
    <property type="evidence" value="ECO:0007669"/>
    <property type="project" value="TreeGrafter"/>
</dbReference>